<keyword evidence="1" id="KW-0004">4Fe-4S</keyword>
<reference evidence="6 7" key="1">
    <citation type="submission" date="2011-09" db="EMBL/GenBank/DDBJ databases">
        <authorList>
            <person name="Weinstock G."/>
            <person name="Sodergren E."/>
            <person name="Clifton S."/>
            <person name="Fulton L."/>
            <person name="Fulton B."/>
            <person name="Courtney L."/>
            <person name="Fronick C."/>
            <person name="Harrison M."/>
            <person name="Strong C."/>
            <person name="Farmer C."/>
            <person name="Delahaunty K."/>
            <person name="Markovic C."/>
            <person name="Hall O."/>
            <person name="Minx P."/>
            <person name="Tomlinson C."/>
            <person name="Mitreva M."/>
            <person name="Hou S."/>
            <person name="Chen J."/>
            <person name="Wollam A."/>
            <person name="Pepin K.H."/>
            <person name="Johnson M."/>
            <person name="Bhonagiri V."/>
            <person name="Zhang X."/>
            <person name="Suruliraj S."/>
            <person name="Warren W."/>
            <person name="Chinwalla A."/>
            <person name="Mardis E.R."/>
            <person name="Wilson R.K."/>
        </authorList>
    </citation>
    <scope>NUCLEOTIDE SEQUENCE [LARGE SCALE GENOMIC DNA]</scope>
    <source>
        <strain evidence="6 7">F0435</strain>
    </source>
</reference>
<comment type="caution">
    <text evidence="6">The sequence shown here is derived from an EMBL/GenBank/DDBJ whole genome shotgun (WGS) entry which is preliminary data.</text>
</comment>
<dbReference type="Proteomes" id="UP000005025">
    <property type="component" value="Unassembled WGS sequence"/>
</dbReference>
<dbReference type="SUPFAM" id="SSF48150">
    <property type="entry name" value="DNA-glycosylase"/>
    <property type="match status" value="1"/>
</dbReference>
<evidence type="ECO:0000259" key="5">
    <source>
        <dbReference type="SMART" id="SM00478"/>
    </source>
</evidence>
<dbReference type="Gene3D" id="1.10.340.30">
    <property type="entry name" value="Hypothetical protein, domain 2"/>
    <property type="match status" value="1"/>
</dbReference>
<keyword evidence="4" id="KW-0411">Iron-sulfur</keyword>
<dbReference type="InterPro" id="IPR003265">
    <property type="entry name" value="HhH-GPD_domain"/>
</dbReference>
<dbReference type="PANTHER" id="PTHR10359">
    <property type="entry name" value="A/G-SPECIFIC ADENINE GLYCOSYLASE/ENDONUCLEASE III"/>
    <property type="match status" value="1"/>
</dbReference>
<dbReference type="STRING" id="797516.HMPREF9104_00925"/>
<accession>H1LE99</accession>
<sequence>MAGRDWYLWQRKWDIKVINKGDGGCSPSWSFCIIMNLCQEVMIVVINPVPLYRKMFKEMGPQHWWPADSKMEIVIGAILVQNTNWNNVDMALNNLRAKTNLDVHNILQLKQSELETLIRPSGFYKNKSKSLLNVLRWFDQVNCDFDKLKTMAGANLRNDLLALPGIGEETADSLIVYVFDQPAFIADKYARKLFNYLGYPTTNYHQLKSRVALPTTFTYQDAQEFHGLIDEFGKDYLKNSTRFGQSFLNHFELETIIRE</sequence>
<dbReference type="Pfam" id="PF00730">
    <property type="entry name" value="HhH-GPD"/>
    <property type="match status" value="1"/>
</dbReference>
<name>H1LE99_9LACO</name>
<dbReference type="PATRIC" id="fig|797516.3.peg.822"/>
<dbReference type="GO" id="GO:0003824">
    <property type="term" value="F:catalytic activity"/>
    <property type="evidence" value="ECO:0007669"/>
    <property type="project" value="InterPro"/>
</dbReference>
<evidence type="ECO:0000313" key="6">
    <source>
        <dbReference type="EMBL" id="EHO52595.1"/>
    </source>
</evidence>
<evidence type="ECO:0000256" key="3">
    <source>
        <dbReference type="ARBA" id="ARBA00023004"/>
    </source>
</evidence>
<evidence type="ECO:0000256" key="4">
    <source>
        <dbReference type="ARBA" id="ARBA00023014"/>
    </source>
</evidence>
<evidence type="ECO:0000313" key="7">
    <source>
        <dbReference type="Proteomes" id="UP000005025"/>
    </source>
</evidence>
<dbReference type="HOGENOM" id="CLU_012862_6_1_9"/>
<keyword evidence="3" id="KW-0408">Iron</keyword>
<dbReference type="GO" id="GO:0046872">
    <property type="term" value="F:metal ion binding"/>
    <property type="evidence" value="ECO:0007669"/>
    <property type="project" value="UniProtKB-KW"/>
</dbReference>
<dbReference type="GO" id="GO:0006284">
    <property type="term" value="P:base-excision repair"/>
    <property type="evidence" value="ECO:0007669"/>
    <property type="project" value="InterPro"/>
</dbReference>
<evidence type="ECO:0000256" key="1">
    <source>
        <dbReference type="ARBA" id="ARBA00022485"/>
    </source>
</evidence>
<gene>
    <name evidence="6" type="ORF">HMPREF9104_00925</name>
</gene>
<proteinExistence type="predicted"/>
<dbReference type="SMART" id="SM00478">
    <property type="entry name" value="ENDO3c"/>
    <property type="match status" value="1"/>
</dbReference>
<dbReference type="PANTHER" id="PTHR10359:SF19">
    <property type="entry name" value="DNA REPAIR GLYCOSYLASE MJ1434-RELATED"/>
    <property type="match status" value="1"/>
</dbReference>
<evidence type="ECO:0000256" key="2">
    <source>
        <dbReference type="ARBA" id="ARBA00022723"/>
    </source>
</evidence>
<dbReference type="CDD" id="cd00056">
    <property type="entry name" value="ENDO3c"/>
    <property type="match status" value="1"/>
</dbReference>
<dbReference type="GO" id="GO:0051539">
    <property type="term" value="F:4 iron, 4 sulfur cluster binding"/>
    <property type="evidence" value="ECO:0007669"/>
    <property type="project" value="UniProtKB-KW"/>
</dbReference>
<organism evidence="6 7">
    <name type="scientific">Lentilactobacillus kisonensis F0435</name>
    <dbReference type="NCBI Taxonomy" id="797516"/>
    <lineage>
        <taxon>Bacteria</taxon>
        <taxon>Bacillati</taxon>
        <taxon>Bacillota</taxon>
        <taxon>Bacilli</taxon>
        <taxon>Lactobacillales</taxon>
        <taxon>Lactobacillaceae</taxon>
        <taxon>Lentilactobacillus</taxon>
    </lineage>
</organism>
<protein>
    <submittedName>
        <fullName evidence="6">Base excision DNA repair protein, HhH-GPD family</fullName>
    </submittedName>
</protein>
<keyword evidence="2" id="KW-0479">Metal-binding</keyword>
<feature type="domain" description="HhH-GPD" evidence="5">
    <location>
        <begin position="79"/>
        <end position="235"/>
    </location>
</feature>
<dbReference type="EMBL" id="AGRJ01000095">
    <property type="protein sequence ID" value="EHO52595.1"/>
    <property type="molecule type" value="Genomic_DNA"/>
</dbReference>
<dbReference type="AlphaFoldDB" id="H1LE99"/>
<dbReference type="InterPro" id="IPR011257">
    <property type="entry name" value="DNA_glycosylase"/>
</dbReference>